<name>A0AAN6U3R1_9PEZI</name>
<gene>
    <name evidence="4" type="ORF">N657DRAFT_644128</name>
</gene>
<evidence type="ECO:0000256" key="2">
    <source>
        <dbReference type="ARBA" id="ARBA00022857"/>
    </source>
</evidence>
<proteinExistence type="inferred from homology"/>
<protein>
    <submittedName>
        <fullName evidence="4">NAD(P)-binding protein</fullName>
    </submittedName>
</protein>
<comment type="similarity">
    <text evidence="1">Belongs to the short-chain dehydrogenases/reductases (SDR) family.</text>
</comment>
<reference evidence="4" key="1">
    <citation type="journal article" date="2023" name="Mol. Phylogenet. Evol.">
        <title>Genome-scale phylogeny and comparative genomics of the fungal order Sordariales.</title>
        <authorList>
            <person name="Hensen N."/>
            <person name="Bonometti L."/>
            <person name="Westerberg I."/>
            <person name="Brannstrom I.O."/>
            <person name="Guillou S."/>
            <person name="Cros-Aarteil S."/>
            <person name="Calhoun S."/>
            <person name="Haridas S."/>
            <person name="Kuo A."/>
            <person name="Mondo S."/>
            <person name="Pangilinan J."/>
            <person name="Riley R."/>
            <person name="LaButti K."/>
            <person name="Andreopoulos B."/>
            <person name="Lipzen A."/>
            <person name="Chen C."/>
            <person name="Yan M."/>
            <person name="Daum C."/>
            <person name="Ng V."/>
            <person name="Clum A."/>
            <person name="Steindorff A."/>
            <person name="Ohm R.A."/>
            <person name="Martin F."/>
            <person name="Silar P."/>
            <person name="Natvig D.O."/>
            <person name="Lalanne C."/>
            <person name="Gautier V."/>
            <person name="Ament-Velasquez S.L."/>
            <person name="Kruys A."/>
            <person name="Hutchinson M.I."/>
            <person name="Powell A.J."/>
            <person name="Barry K."/>
            <person name="Miller A.N."/>
            <person name="Grigoriev I.V."/>
            <person name="Debuchy R."/>
            <person name="Gladieux P."/>
            <person name="Hiltunen Thoren M."/>
            <person name="Johannesson H."/>
        </authorList>
    </citation>
    <scope>NUCLEOTIDE SEQUENCE</scope>
    <source>
        <strain evidence="4">CBS 731.68</strain>
    </source>
</reference>
<dbReference type="PRINTS" id="PR00081">
    <property type="entry name" value="GDHRDH"/>
</dbReference>
<reference evidence="4" key="2">
    <citation type="submission" date="2023-05" db="EMBL/GenBank/DDBJ databases">
        <authorList>
            <consortium name="Lawrence Berkeley National Laboratory"/>
            <person name="Steindorff A."/>
            <person name="Hensen N."/>
            <person name="Bonometti L."/>
            <person name="Westerberg I."/>
            <person name="Brannstrom I.O."/>
            <person name="Guillou S."/>
            <person name="Cros-Aarteil S."/>
            <person name="Calhoun S."/>
            <person name="Haridas S."/>
            <person name="Kuo A."/>
            <person name="Mondo S."/>
            <person name="Pangilinan J."/>
            <person name="Riley R."/>
            <person name="Labutti K."/>
            <person name="Andreopoulos B."/>
            <person name="Lipzen A."/>
            <person name="Chen C."/>
            <person name="Yanf M."/>
            <person name="Daum C."/>
            <person name="Ng V."/>
            <person name="Clum A."/>
            <person name="Ohm R."/>
            <person name="Martin F."/>
            <person name="Silar P."/>
            <person name="Natvig D."/>
            <person name="Lalanne C."/>
            <person name="Gautier V."/>
            <person name="Ament-Velasquez S.L."/>
            <person name="Kruys A."/>
            <person name="Hutchinson M.I."/>
            <person name="Powell A.J."/>
            <person name="Barry K."/>
            <person name="Miller A.N."/>
            <person name="Grigoriev I.V."/>
            <person name="Debuchy R."/>
            <person name="Gladieux P."/>
            <person name="Thoren M.H."/>
            <person name="Johannesson H."/>
        </authorList>
    </citation>
    <scope>NUCLEOTIDE SEQUENCE</scope>
    <source>
        <strain evidence="4">CBS 731.68</strain>
    </source>
</reference>
<dbReference type="AlphaFoldDB" id="A0AAN6U3R1"/>
<comment type="caution">
    <text evidence="4">The sequence shown here is derived from an EMBL/GenBank/DDBJ whole genome shotgun (WGS) entry which is preliminary data.</text>
</comment>
<evidence type="ECO:0000313" key="5">
    <source>
        <dbReference type="Proteomes" id="UP001302602"/>
    </source>
</evidence>
<organism evidence="4 5">
    <name type="scientific">Parathielavia appendiculata</name>
    <dbReference type="NCBI Taxonomy" id="2587402"/>
    <lineage>
        <taxon>Eukaryota</taxon>
        <taxon>Fungi</taxon>
        <taxon>Dikarya</taxon>
        <taxon>Ascomycota</taxon>
        <taxon>Pezizomycotina</taxon>
        <taxon>Sordariomycetes</taxon>
        <taxon>Sordariomycetidae</taxon>
        <taxon>Sordariales</taxon>
        <taxon>Chaetomiaceae</taxon>
        <taxon>Parathielavia</taxon>
    </lineage>
</organism>
<dbReference type="Pfam" id="PF00106">
    <property type="entry name" value="adh_short"/>
    <property type="match status" value="1"/>
</dbReference>
<evidence type="ECO:0000313" key="4">
    <source>
        <dbReference type="EMBL" id="KAK4125276.1"/>
    </source>
</evidence>
<dbReference type="InterPro" id="IPR002347">
    <property type="entry name" value="SDR_fam"/>
</dbReference>
<sequence>MAAPPRDDPWRAVDMINQSPPVDCSKPYDTSTLADKTILITGGASGFGAAFARHWARYGAHLIIGDVNDRAGEELVAELRSSSSPNQLILYQHCDVTSWSDQLALFKAAASLSKTKSIDAVVAGAGIVERGDPVTPSATSTVFDLPHALDSDTTTTPPPPPLKVLAVNLTGVMYTTHLALYYLPLNAHGDRHLLLISSIAGLVPLAGQTEYTVSKHAVIGLFRALRGTAWTKGIRVNVLTPYFVDTPLLPTPALALLAGGAKAELEDVVDAATRLMADEGIRGRALLVGPEMRVVDEEERGDGRRLRMVEGEGRQDGERRQAVWEIYGHDYERVETFVWRYLAVLNVMRGIRGWVGLVRDMLGICFGKRKRG</sequence>
<keyword evidence="2" id="KW-0521">NADP</keyword>
<dbReference type="PANTHER" id="PTHR43180">
    <property type="entry name" value="3-OXOACYL-(ACYL-CARRIER-PROTEIN) REDUCTASE (AFU_ORTHOLOGUE AFUA_6G11210)"/>
    <property type="match status" value="1"/>
</dbReference>
<keyword evidence="3" id="KW-0560">Oxidoreductase</keyword>
<dbReference type="InterPro" id="IPR020904">
    <property type="entry name" value="Sc_DH/Rdtase_CS"/>
</dbReference>
<dbReference type="GeneID" id="87829465"/>
<dbReference type="RefSeq" id="XP_062649047.1">
    <property type="nucleotide sequence ID" value="XM_062792696.1"/>
</dbReference>
<dbReference type="PANTHER" id="PTHR43180:SF16">
    <property type="entry name" value="BACILYSIN BIOSYNTHESIS OXIDOREDUCTASE BACC"/>
    <property type="match status" value="1"/>
</dbReference>
<dbReference type="GO" id="GO:0016491">
    <property type="term" value="F:oxidoreductase activity"/>
    <property type="evidence" value="ECO:0007669"/>
    <property type="project" value="UniProtKB-KW"/>
</dbReference>
<evidence type="ECO:0000256" key="1">
    <source>
        <dbReference type="ARBA" id="ARBA00006484"/>
    </source>
</evidence>
<accession>A0AAN6U3R1</accession>
<dbReference type="InterPro" id="IPR036291">
    <property type="entry name" value="NAD(P)-bd_dom_sf"/>
</dbReference>
<keyword evidence="5" id="KW-1185">Reference proteome</keyword>
<evidence type="ECO:0000256" key="3">
    <source>
        <dbReference type="ARBA" id="ARBA00023002"/>
    </source>
</evidence>
<dbReference type="Gene3D" id="3.40.50.720">
    <property type="entry name" value="NAD(P)-binding Rossmann-like Domain"/>
    <property type="match status" value="1"/>
</dbReference>
<dbReference type="Proteomes" id="UP001302602">
    <property type="component" value="Unassembled WGS sequence"/>
</dbReference>
<dbReference type="SUPFAM" id="SSF51735">
    <property type="entry name" value="NAD(P)-binding Rossmann-fold domains"/>
    <property type="match status" value="1"/>
</dbReference>
<dbReference type="PROSITE" id="PS00061">
    <property type="entry name" value="ADH_SHORT"/>
    <property type="match status" value="1"/>
</dbReference>
<dbReference type="EMBL" id="MU853226">
    <property type="protein sequence ID" value="KAK4125276.1"/>
    <property type="molecule type" value="Genomic_DNA"/>
</dbReference>